<dbReference type="EMBL" id="JACHXD010000011">
    <property type="protein sequence ID" value="MBB3120699.1"/>
    <property type="molecule type" value="Genomic_DNA"/>
</dbReference>
<dbReference type="CDD" id="cd06225">
    <property type="entry name" value="HAMP"/>
    <property type="match status" value="1"/>
</dbReference>
<feature type="transmembrane region" description="Helical" evidence="12">
    <location>
        <begin position="190"/>
        <end position="212"/>
    </location>
</feature>
<dbReference type="PANTHER" id="PTHR43531:SF14">
    <property type="entry name" value="METHYL-ACCEPTING CHEMOTAXIS PROTEIN I-RELATED"/>
    <property type="match status" value="1"/>
</dbReference>
<dbReference type="GO" id="GO:0007165">
    <property type="term" value="P:signal transduction"/>
    <property type="evidence" value="ECO:0007669"/>
    <property type="project" value="UniProtKB-KW"/>
</dbReference>
<keyword evidence="6 12" id="KW-0812">Transmembrane</keyword>
<evidence type="ECO:0000256" key="2">
    <source>
        <dbReference type="ARBA" id="ARBA00022475"/>
    </source>
</evidence>
<evidence type="ECO:0000256" key="11">
    <source>
        <dbReference type="PROSITE-ProRule" id="PRU00284"/>
    </source>
</evidence>
<dbReference type="RefSeq" id="WP_183442470.1">
    <property type="nucleotide sequence ID" value="NZ_JACHXD010000011.1"/>
</dbReference>
<reference evidence="15 16" key="1">
    <citation type="submission" date="2020-08" db="EMBL/GenBank/DDBJ databases">
        <title>Genomic Encyclopedia of Type Strains, Phase III (KMG-III): the genomes of soil and plant-associated and newly described type strains.</title>
        <authorList>
            <person name="Whitman W."/>
        </authorList>
    </citation>
    <scope>NUCLEOTIDE SEQUENCE [LARGE SCALE GENOMIC DNA]</scope>
    <source>
        <strain evidence="15 16">CECT 8897</strain>
    </source>
</reference>
<dbReference type="AlphaFoldDB" id="A0A7W5BCQ1"/>
<evidence type="ECO:0000256" key="12">
    <source>
        <dbReference type="SAM" id="Phobius"/>
    </source>
</evidence>
<comment type="caution">
    <text evidence="15">The sequence shown here is derived from an EMBL/GenBank/DDBJ whole genome shotgun (WGS) entry which is preliminary data.</text>
</comment>
<evidence type="ECO:0000256" key="6">
    <source>
        <dbReference type="ARBA" id="ARBA00022692"/>
    </source>
</evidence>
<sequence>MLNNLKHLTIRMRLAFVITFLSVLLVAGGIVGLVSLAAANNALRANYEDRMLPMAKLDQIVRLVLSNQLSIAESVDAEPAQVESEMREVEQRMREIGDLTTAYMASGLTEEEGKLAREFVAARGLFVAQGLKPAIAALRAQDHALARSLVHGPIRDYFAPVRKHVDALMQLQLSEAKREFENTQTIYQRVRASCLVAIAFGLLLSGVIGILLQRAIVRPLDKAVRVARAVAEGDLTQHIEVHARDETGQLISSLKDMNGSLARIVGDVRDGTDAIASAARGIAQENADLALRTEQQAAALEQTAASMAQLTVTVRQNGSSAQRADQLAQSASAVAQKGGAVVEQVVQTMGSINQSAARIADIIGVIDNIAFQTNLLALNAAVEAARAGEQGRGFAVVASEVQQLAQQSAKAAGQIRELITESRQQAIAGAQLADQAGGTMSDILSSVEQVTDIMRGISDASRDQTAGIEQVNNAISGMDQGTRENTARVEEVAAAAQALQERADRLRGVVAVFRLNTGGTVAPAPRQAGQPLGRSKRAAAMAQAGATIQAFGDASALLSRKSATRGAAPAAEME</sequence>
<dbReference type="Pfam" id="PF02203">
    <property type="entry name" value="TarH"/>
    <property type="match status" value="1"/>
</dbReference>
<keyword evidence="3" id="KW-0488">Methylation</keyword>
<dbReference type="SMART" id="SM00283">
    <property type="entry name" value="MA"/>
    <property type="match status" value="1"/>
</dbReference>
<evidence type="ECO:0000259" key="13">
    <source>
        <dbReference type="PROSITE" id="PS50111"/>
    </source>
</evidence>
<name>A0A7W5BCQ1_9BURK</name>
<dbReference type="InterPro" id="IPR003660">
    <property type="entry name" value="HAMP_dom"/>
</dbReference>
<gene>
    <name evidence="15" type="ORF">FHS03_003769</name>
</gene>
<keyword evidence="16" id="KW-1185">Reference proteome</keyword>
<evidence type="ECO:0000256" key="9">
    <source>
        <dbReference type="ARBA" id="ARBA00023224"/>
    </source>
</evidence>
<proteinExistence type="inferred from homology"/>
<keyword evidence="9 11" id="KW-0807">Transducer</keyword>
<dbReference type="Pfam" id="PF00672">
    <property type="entry name" value="HAMP"/>
    <property type="match status" value="1"/>
</dbReference>
<evidence type="ECO:0000256" key="4">
    <source>
        <dbReference type="ARBA" id="ARBA00022500"/>
    </source>
</evidence>
<evidence type="ECO:0000256" key="3">
    <source>
        <dbReference type="ARBA" id="ARBA00022481"/>
    </source>
</evidence>
<keyword evidence="5" id="KW-0997">Cell inner membrane</keyword>
<dbReference type="GO" id="GO:0005886">
    <property type="term" value="C:plasma membrane"/>
    <property type="evidence" value="ECO:0007669"/>
    <property type="project" value="UniProtKB-SubCell"/>
</dbReference>
<feature type="domain" description="Methyl-accepting transducer" evidence="13">
    <location>
        <begin position="271"/>
        <end position="500"/>
    </location>
</feature>
<dbReference type="InterPro" id="IPR003122">
    <property type="entry name" value="Tar_rcpt_lig-bd"/>
</dbReference>
<keyword evidence="2" id="KW-1003">Cell membrane</keyword>
<dbReference type="SMART" id="SM00304">
    <property type="entry name" value="HAMP"/>
    <property type="match status" value="1"/>
</dbReference>
<dbReference type="Pfam" id="PF00015">
    <property type="entry name" value="MCPsignal"/>
    <property type="match status" value="1"/>
</dbReference>
<evidence type="ECO:0000256" key="7">
    <source>
        <dbReference type="ARBA" id="ARBA00022989"/>
    </source>
</evidence>
<keyword evidence="7 12" id="KW-1133">Transmembrane helix</keyword>
<dbReference type="InterPro" id="IPR051310">
    <property type="entry name" value="MCP_chemotaxis"/>
</dbReference>
<keyword evidence="4" id="KW-0145">Chemotaxis</keyword>
<dbReference type="InterPro" id="IPR004089">
    <property type="entry name" value="MCPsignal_dom"/>
</dbReference>
<dbReference type="SUPFAM" id="SSF58104">
    <property type="entry name" value="Methyl-accepting chemotaxis protein (MCP) signaling domain"/>
    <property type="match status" value="1"/>
</dbReference>
<dbReference type="Gene3D" id="1.10.287.950">
    <property type="entry name" value="Methyl-accepting chemotaxis protein"/>
    <property type="match status" value="1"/>
</dbReference>
<dbReference type="CDD" id="cd11386">
    <property type="entry name" value="MCP_signal"/>
    <property type="match status" value="1"/>
</dbReference>
<evidence type="ECO:0000256" key="5">
    <source>
        <dbReference type="ARBA" id="ARBA00022519"/>
    </source>
</evidence>
<feature type="domain" description="HAMP" evidence="14">
    <location>
        <begin position="214"/>
        <end position="266"/>
    </location>
</feature>
<evidence type="ECO:0000256" key="10">
    <source>
        <dbReference type="ARBA" id="ARBA00029447"/>
    </source>
</evidence>
<evidence type="ECO:0000256" key="1">
    <source>
        <dbReference type="ARBA" id="ARBA00004429"/>
    </source>
</evidence>
<dbReference type="Proteomes" id="UP000541535">
    <property type="component" value="Unassembled WGS sequence"/>
</dbReference>
<comment type="similarity">
    <text evidence="10">Belongs to the methyl-accepting chemotaxis (MCP) protein family.</text>
</comment>
<dbReference type="GO" id="GO:0004888">
    <property type="term" value="F:transmembrane signaling receptor activity"/>
    <property type="evidence" value="ECO:0007669"/>
    <property type="project" value="InterPro"/>
</dbReference>
<protein>
    <submittedName>
        <fullName evidence="15">Methyl-accepting chemotaxis protein-1 (Serine sensor receptor)</fullName>
    </submittedName>
</protein>
<organism evidence="15 16">
    <name type="scientific">Pseudoduganella violacea</name>
    <dbReference type="NCBI Taxonomy" id="1715466"/>
    <lineage>
        <taxon>Bacteria</taxon>
        <taxon>Pseudomonadati</taxon>
        <taxon>Pseudomonadota</taxon>
        <taxon>Betaproteobacteria</taxon>
        <taxon>Burkholderiales</taxon>
        <taxon>Oxalobacteraceae</taxon>
        <taxon>Telluria group</taxon>
        <taxon>Pseudoduganella</taxon>
    </lineage>
</organism>
<evidence type="ECO:0000256" key="8">
    <source>
        <dbReference type="ARBA" id="ARBA00023136"/>
    </source>
</evidence>
<evidence type="ECO:0000313" key="16">
    <source>
        <dbReference type="Proteomes" id="UP000541535"/>
    </source>
</evidence>
<dbReference type="GO" id="GO:0006935">
    <property type="term" value="P:chemotaxis"/>
    <property type="evidence" value="ECO:0007669"/>
    <property type="project" value="UniProtKB-KW"/>
</dbReference>
<dbReference type="PANTHER" id="PTHR43531">
    <property type="entry name" value="PROTEIN ICFG"/>
    <property type="match status" value="1"/>
</dbReference>
<keyword evidence="15" id="KW-0675">Receptor</keyword>
<accession>A0A7W5BCQ1</accession>
<dbReference type="PRINTS" id="PR00260">
    <property type="entry name" value="CHEMTRNSDUCR"/>
</dbReference>
<dbReference type="PROSITE" id="PS50111">
    <property type="entry name" value="CHEMOTAXIS_TRANSDUC_2"/>
    <property type="match status" value="1"/>
</dbReference>
<dbReference type="FunFam" id="1.10.287.950:FF:000001">
    <property type="entry name" value="Methyl-accepting chemotaxis sensory transducer"/>
    <property type="match status" value="1"/>
</dbReference>
<comment type="subcellular location">
    <subcellularLocation>
        <location evidence="1">Cell inner membrane</location>
        <topology evidence="1">Multi-pass membrane protein</topology>
    </subcellularLocation>
</comment>
<evidence type="ECO:0000313" key="15">
    <source>
        <dbReference type="EMBL" id="MBB3120699.1"/>
    </source>
</evidence>
<evidence type="ECO:0000259" key="14">
    <source>
        <dbReference type="PROSITE" id="PS50885"/>
    </source>
</evidence>
<dbReference type="PROSITE" id="PS50885">
    <property type="entry name" value="HAMP"/>
    <property type="match status" value="1"/>
</dbReference>
<keyword evidence="8 12" id="KW-0472">Membrane</keyword>
<dbReference type="InterPro" id="IPR004090">
    <property type="entry name" value="Chemotax_Me-accpt_rcpt"/>
</dbReference>